<accession>T1AYZ6</accession>
<organism evidence="1">
    <name type="scientific">mine drainage metagenome</name>
    <dbReference type="NCBI Taxonomy" id="410659"/>
    <lineage>
        <taxon>unclassified sequences</taxon>
        <taxon>metagenomes</taxon>
        <taxon>ecological metagenomes</taxon>
    </lineage>
</organism>
<sequence>MTHGLDGPHAVITTALFAGLPAPTRKILAFADSRQRAAFFAWYLSDTYDRMFHRHLLLDTVLSFCDPGVSYGLTELAGPLKDLLRRSSLYGESATSTSVATEAFHRVLGEAVSDERRSLRHTGLLDGWLQLPGWLEP</sequence>
<dbReference type="AlphaFoldDB" id="T1AYZ6"/>
<proteinExistence type="predicted"/>
<evidence type="ECO:0000313" key="1">
    <source>
        <dbReference type="EMBL" id="EQD47340.1"/>
    </source>
</evidence>
<gene>
    <name evidence="1" type="ORF">B1A_14356</name>
</gene>
<name>T1AYZ6_9ZZZZ</name>
<dbReference type="EMBL" id="AUZX01010536">
    <property type="protein sequence ID" value="EQD47340.1"/>
    <property type="molecule type" value="Genomic_DNA"/>
</dbReference>
<protein>
    <submittedName>
        <fullName evidence="1">Uncharacterized protein</fullName>
    </submittedName>
</protein>
<reference evidence="1" key="2">
    <citation type="journal article" date="2014" name="ISME J.">
        <title>Microbial stratification in low pH oxic and suboxic macroscopic growths along an acid mine drainage.</title>
        <authorList>
            <person name="Mendez-Garcia C."/>
            <person name="Mesa V."/>
            <person name="Sprenger R.R."/>
            <person name="Richter M."/>
            <person name="Diez M.S."/>
            <person name="Solano J."/>
            <person name="Bargiela R."/>
            <person name="Golyshina O.V."/>
            <person name="Manteca A."/>
            <person name="Ramos J.L."/>
            <person name="Gallego J.R."/>
            <person name="Llorente I."/>
            <person name="Martins Dos Santos V.A."/>
            <person name="Jensen O.N."/>
            <person name="Pelaez A.I."/>
            <person name="Sanchez J."/>
            <person name="Ferrer M."/>
        </authorList>
    </citation>
    <scope>NUCLEOTIDE SEQUENCE</scope>
</reference>
<comment type="caution">
    <text evidence="1">The sequence shown here is derived from an EMBL/GenBank/DDBJ whole genome shotgun (WGS) entry which is preliminary data.</text>
</comment>
<feature type="non-terminal residue" evidence="1">
    <location>
        <position position="137"/>
    </location>
</feature>
<reference evidence="1" key="1">
    <citation type="submission" date="2013-08" db="EMBL/GenBank/DDBJ databases">
        <authorList>
            <person name="Mendez C."/>
            <person name="Richter M."/>
            <person name="Ferrer M."/>
            <person name="Sanchez J."/>
        </authorList>
    </citation>
    <scope>NUCLEOTIDE SEQUENCE</scope>
</reference>